<reference evidence="2 3" key="1">
    <citation type="journal article" date="2018" name="Evol. Lett.">
        <title>Horizontal gene cluster transfer increased hallucinogenic mushroom diversity.</title>
        <authorList>
            <person name="Reynolds H.T."/>
            <person name="Vijayakumar V."/>
            <person name="Gluck-Thaler E."/>
            <person name="Korotkin H.B."/>
            <person name="Matheny P.B."/>
            <person name="Slot J.C."/>
        </authorList>
    </citation>
    <scope>NUCLEOTIDE SEQUENCE [LARGE SCALE GENOMIC DNA]</scope>
    <source>
        <strain evidence="2 3">SRW20</strain>
    </source>
</reference>
<dbReference type="Proteomes" id="UP000284706">
    <property type="component" value="Unassembled WGS sequence"/>
</dbReference>
<dbReference type="STRING" id="231916.A0A409X0F6"/>
<gene>
    <name evidence="2" type="ORF">CVT26_013001</name>
</gene>
<keyword evidence="3" id="KW-1185">Reference proteome</keyword>
<organism evidence="2 3">
    <name type="scientific">Gymnopilus dilepis</name>
    <dbReference type="NCBI Taxonomy" id="231916"/>
    <lineage>
        <taxon>Eukaryota</taxon>
        <taxon>Fungi</taxon>
        <taxon>Dikarya</taxon>
        <taxon>Basidiomycota</taxon>
        <taxon>Agaricomycotina</taxon>
        <taxon>Agaricomycetes</taxon>
        <taxon>Agaricomycetidae</taxon>
        <taxon>Agaricales</taxon>
        <taxon>Agaricineae</taxon>
        <taxon>Hymenogastraceae</taxon>
        <taxon>Gymnopilus</taxon>
    </lineage>
</organism>
<protein>
    <recommendedName>
        <fullName evidence="1">CxC5 like cysteine cluster associated with KDZ domain-containing protein</fullName>
    </recommendedName>
</protein>
<proteinExistence type="predicted"/>
<accession>A0A409X0F6</accession>
<dbReference type="Pfam" id="PF18718">
    <property type="entry name" value="CxC5"/>
    <property type="match status" value="1"/>
</dbReference>
<evidence type="ECO:0000313" key="2">
    <source>
        <dbReference type="EMBL" id="PPQ84237.1"/>
    </source>
</evidence>
<evidence type="ECO:0000259" key="1">
    <source>
        <dbReference type="Pfam" id="PF18718"/>
    </source>
</evidence>
<dbReference type="AlphaFoldDB" id="A0A409X0F6"/>
<name>A0A409X0F6_9AGAR</name>
<dbReference type="OrthoDB" id="3055037at2759"/>
<comment type="caution">
    <text evidence="2">The sequence shown here is derived from an EMBL/GenBank/DDBJ whole genome shotgun (WGS) entry which is preliminary data.</text>
</comment>
<dbReference type="EMBL" id="NHYE01004505">
    <property type="protein sequence ID" value="PPQ84237.1"/>
    <property type="molecule type" value="Genomic_DNA"/>
</dbReference>
<feature type="domain" description="CxC5 like cysteine cluster associated with KDZ" evidence="1">
    <location>
        <begin position="111"/>
        <end position="228"/>
    </location>
</feature>
<sequence>MEEIYKELAKYPGLPQAIGMDTAMRFIRLGVLLKRSILHAQKPGHAEDEAPDRLPDAVQEFLGSALGLSEQHVQGCWDAFKSTIWVFDPMQHTLVADARLFHEHGKQKNLAARALYPPVTTCTNSSCPKDTALLRDYAKAPRQVILFTLEDGACATYHYKLTCPTCKTTYHNNYSVSNRIRTYYPGVPDAIEVGKHQFISRDVVNMFINLMLISWTSASNCAAIYNEALAKPENQPKEWEFSFDLRPEHIWNAFSHLAILEHFEKEGDILTVPHGSEQKDRFSEVIRKRNKLFEDEGQPEWAHYCEKCVRITKFDEEGNPLEWIRSRWRTSNEIAIAQAINTDSRSVQSKTVKNGRPPTS</sequence>
<evidence type="ECO:0000313" key="3">
    <source>
        <dbReference type="Proteomes" id="UP000284706"/>
    </source>
</evidence>
<dbReference type="InterPro" id="IPR041539">
    <property type="entry name" value="CxC5"/>
</dbReference>
<dbReference type="InParanoid" id="A0A409X0F6"/>